<dbReference type="OrthoDB" id="2671357at2759"/>
<feature type="region of interest" description="Disordered" evidence="1">
    <location>
        <begin position="27"/>
        <end position="66"/>
    </location>
</feature>
<evidence type="ECO:0000313" key="3">
    <source>
        <dbReference type="Proteomes" id="UP000054538"/>
    </source>
</evidence>
<organism evidence="2 3">
    <name type="scientific">Paxillus rubicundulus Ve08.2h10</name>
    <dbReference type="NCBI Taxonomy" id="930991"/>
    <lineage>
        <taxon>Eukaryota</taxon>
        <taxon>Fungi</taxon>
        <taxon>Dikarya</taxon>
        <taxon>Basidiomycota</taxon>
        <taxon>Agaricomycotina</taxon>
        <taxon>Agaricomycetes</taxon>
        <taxon>Agaricomycetidae</taxon>
        <taxon>Boletales</taxon>
        <taxon>Paxilineae</taxon>
        <taxon>Paxillaceae</taxon>
        <taxon>Paxillus</taxon>
    </lineage>
</organism>
<reference evidence="3" key="2">
    <citation type="submission" date="2015-01" db="EMBL/GenBank/DDBJ databases">
        <title>Evolutionary Origins and Diversification of the Mycorrhizal Mutualists.</title>
        <authorList>
            <consortium name="DOE Joint Genome Institute"/>
            <consortium name="Mycorrhizal Genomics Consortium"/>
            <person name="Kohler A."/>
            <person name="Kuo A."/>
            <person name="Nagy L.G."/>
            <person name="Floudas D."/>
            <person name="Copeland A."/>
            <person name="Barry K.W."/>
            <person name="Cichocki N."/>
            <person name="Veneault-Fourrey C."/>
            <person name="LaButti K."/>
            <person name="Lindquist E.A."/>
            <person name="Lipzen A."/>
            <person name="Lundell T."/>
            <person name="Morin E."/>
            <person name="Murat C."/>
            <person name="Riley R."/>
            <person name="Ohm R."/>
            <person name="Sun H."/>
            <person name="Tunlid A."/>
            <person name="Henrissat B."/>
            <person name="Grigoriev I.V."/>
            <person name="Hibbett D.S."/>
            <person name="Martin F."/>
        </authorList>
    </citation>
    <scope>NUCLEOTIDE SEQUENCE [LARGE SCALE GENOMIC DNA]</scope>
    <source>
        <strain evidence="3">Ve08.2h10</strain>
    </source>
</reference>
<evidence type="ECO:0000256" key="1">
    <source>
        <dbReference type="SAM" id="MobiDB-lite"/>
    </source>
</evidence>
<keyword evidence="3" id="KW-1185">Reference proteome</keyword>
<dbReference type="EMBL" id="KN826788">
    <property type="protein sequence ID" value="KIK77907.1"/>
    <property type="molecule type" value="Genomic_DNA"/>
</dbReference>
<dbReference type="HOGENOM" id="CLU_052398_1_2_1"/>
<gene>
    <name evidence="2" type="ORF">PAXRUDRAFT_17190</name>
</gene>
<dbReference type="Proteomes" id="UP000054538">
    <property type="component" value="Unassembled WGS sequence"/>
</dbReference>
<reference evidence="2 3" key="1">
    <citation type="submission" date="2014-04" db="EMBL/GenBank/DDBJ databases">
        <authorList>
            <consortium name="DOE Joint Genome Institute"/>
            <person name="Kuo A."/>
            <person name="Kohler A."/>
            <person name="Jargeat P."/>
            <person name="Nagy L.G."/>
            <person name="Floudas D."/>
            <person name="Copeland A."/>
            <person name="Barry K.W."/>
            <person name="Cichocki N."/>
            <person name="Veneault-Fourrey C."/>
            <person name="LaButti K."/>
            <person name="Lindquist E.A."/>
            <person name="Lipzen A."/>
            <person name="Lundell T."/>
            <person name="Morin E."/>
            <person name="Murat C."/>
            <person name="Sun H."/>
            <person name="Tunlid A."/>
            <person name="Henrissat B."/>
            <person name="Grigoriev I.V."/>
            <person name="Hibbett D.S."/>
            <person name="Martin F."/>
            <person name="Nordberg H.P."/>
            <person name="Cantor M.N."/>
            <person name="Hua S.X."/>
        </authorList>
    </citation>
    <scope>NUCLEOTIDE SEQUENCE [LARGE SCALE GENOMIC DNA]</scope>
    <source>
        <strain evidence="2 3">Ve08.2h10</strain>
    </source>
</reference>
<accession>A0A0D0C479</accession>
<dbReference type="AlphaFoldDB" id="A0A0D0C479"/>
<sequence length="182" mass="20449">MPRLLRDPNLDVCPDYASEIFAATQARLEDDREEHEQEVACEEEQRALEAELSKDEEEAARKEEKKKDKHKFLPILQGVGVPTESPVIPATHVVRKLDKGEYVELWHFTNDGLDDTLTTSTSVDPDAMVMSRLLDGSMAWVLAAAACSSTKLVEDQNLLFEDFCQAAPCFVEAIQQANWPDN</sequence>
<name>A0A0D0C479_9AGAM</name>
<protein>
    <submittedName>
        <fullName evidence="2">Uncharacterized protein</fullName>
    </submittedName>
</protein>
<proteinExistence type="predicted"/>
<evidence type="ECO:0000313" key="2">
    <source>
        <dbReference type="EMBL" id="KIK77907.1"/>
    </source>
</evidence>
<dbReference type="InParanoid" id="A0A0D0C479"/>